<organism evidence="3">
    <name type="scientific">Hordeum vulgare subsp. vulgare</name>
    <name type="common">Domesticated barley</name>
    <dbReference type="NCBI Taxonomy" id="112509"/>
    <lineage>
        <taxon>Eukaryota</taxon>
        <taxon>Viridiplantae</taxon>
        <taxon>Streptophyta</taxon>
        <taxon>Embryophyta</taxon>
        <taxon>Tracheophyta</taxon>
        <taxon>Spermatophyta</taxon>
        <taxon>Magnoliopsida</taxon>
        <taxon>Liliopsida</taxon>
        <taxon>Poales</taxon>
        <taxon>Poaceae</taxon>
        <taxon>BOP clade</taxon>
        <taxon>Pooideae</taxon>
        <taxon>Triticodae</taxon>
        <taxon>Triticeae</taxon>
        <taxon>Hordeinae</taxon>
        <taxon>Hordeum</taxon>
    </lineage>
</organism>
<dbReference type="EMBL" id="AK371910">
    <property type="protein sequence ID" value="BAK03108.1"/>
    <property type="molecule type" value="mRNA"/>
</dbReference>
<dbReference type="Gene3D" id="2.60.40.420">
    <property type="entry name" value="Cupredoxins - blue copper proteins"/>
    <property type="match status" value="2"/>
</dbReference>
<dbReference type="SUPFAM" id="SSF49503">
    <property type="entry name" value="Cupredoxins"/>
    <property type="match status" value="1"/>
</dbReference>
<evidence type="ECO:0000313" key="3">
    <source>
        <dbReference type="EMBL" id="BAK03108.1"/>
    </source>
</evidence>
<dbReference type="GO" id="GO:0005507">
    <property type="term" value="F:copper ion binding"/>
    <property type="evidence" value="ECO:0007669"/>
    <property type="project" value="InterPro"/>
</dbReference>
<dbReference type="PANTHER" id="PTHR48267:SF1">
    <property type="entry name" value="BILIRUBIN OXIDASE"/>
    <property type="match status" value="1"/>
</dbReference>
<reference evidence="3" key="1">
    <citation type="journal article" date="2011" name="Plant Physiol.">
        <title>Comprehensive sequence analysis of 24,783 barley full-length cDNAs derived from 12 clone libraries.</title>
        <authorList>
            <person name="Matsumoto T."/>
            <person name="Tanaka T."/>
            <person name="Sakai H."/>
            <person name="Amano N."/>
            <person name="Kanamori H."/>
            <person name="Kurita K."/>
            <person name="Kikuta A."/>
            <person name="Kamiya K."/>
            <person name="Yamamoto M."/>
            <person name="Ikawa H."/>
            <person name="Fujii N."/>
            <person name="Hori K."/>
            <person name="Itoh T."/>
            <person name="Sato K."/>
        </authorList>
    </citation>
    <scope>NUCLEOTIDE SEQUENCE</scope>
    <source>
        <tissue evidence="3">Shoot and root</tissue>
    </source>
</reference>
<feature type="domain" description="Plastocyanin-like" evidence="2">
    <location>
        <begin position="234"/>
        <end position="279"/>
    </location>
</feature>
<dbReference type="InterPro" id="IPR045087">
    <property type="entry name" value="Cu-oxidase_fam"/>
</dbReference>
<dbReference type="InterPro" id="IPR008972">
    <property type="entry name" value="Cupredoxin"/>
</dbReference>
<dbReference type="GO" id="GO:0016491">
    <property type="term" value="F:oxidoreductase activity"/>
    <property type="evidence" value="ECO:0007669"/>
    <property type="project" value="InterPro"/>
</dbReference>
<evidence type="ECO:0000259" key="2">
    <source>
        <dbReference type="Pfam" id="PF07731"/>
    </source>
</evidence>
<protein>
    <submittedName>
        <fullName evidence="3">Predicted protein</fullName>
    </submittedName>
</protein>
<evidence type="ECO:0000256" key="1">
    <source>
        <dbReference type="ARBA" id="ARBA00010609"/>
    </source>
</evidence>
<dbReference type="AlphaFoldDB" id="F2E6Y6"/>
<proteinExistence type="evidence at transcript level"/>
<name>F2E6Y6_HORVV</name>
<dbReference type="Pfam" id="PF07731">
    <property type="entry name" value="Cu-oxidase_2"/>
    <property type="match status" value="1"/>
</dbReference>
<dbReference type="PANTHER" id="PTHR48267">
    <property type="entry name" value="CUPREDOXIN SUPERFAMILY PROTEIN"/>
    <property type="match status" value="1"/>
</dbReference>
<sequence>MHLTSYNVQHGLAGFYILRDEAVEEYLGIDRSNEKLVMFSAENLTSSFGLSNFTKGEVYRFKFLNNNFDDNTGDVLRISFSYDNCKDDISKREVFSIIGADSSLFNQSLDNQLSFVLAQAERIELLINFTQGSANEFAICGDTQLDNITNPATVNAKAHHGNKAAKPIVGSLHIRGIKLIDRDEKVPSKNTIKSINNLLLNVSYTDLSTVPDSGIAVRRMRPLVWMGQRIFTINGRTDFHKGRSENPMVGTIEDWFMINTIFFAHPIHVHLINFEVVKELTLRTITTAVQSQCSLYELDYMIGAL</sequence>
<accession>F2E6Y6</accession>
<comment type="similarity">
    <text evidence="1">Belongs to the multicopper oxidase family.</text>
</comment>
<dbReference type="InterPro" id="IPR011706">
    <property type="entry name" value="Cu-oxidase_C"/>
</dbReference>